<reference evidence="2" key="1">
    <citation type="submission" date="2013-05" db="EMBL/GenBank/DDBJ databases">
        <authorList>
            <person name="Yim A.K.Y."/>
            <person name="Chan T.F."/>
            <person name="Ji K.M."/>
            <person name="Liu X.Y."/>
            <person name="Zhou J.W."/>
            <person name="Li R.Q."/>
            <person name="Yang K.Y."/>
            <person name="Li J."/>
            <person name="Li M."/>
            <person name="Law P.T.W."/>
            <person name="Wu Y.L."/>
            <person name="Cai Z.L."/>
            <person name="Qin H."/>
            <person name="Bao Y."/>
            <person name="Leung R.K.K."/>
            <person name="Ng P.K.S."/>
            <person name="Zou J."/>
            <person name="Zhong X.J."/>
            <person name="Ran P.X."/>
            <person name="Zhong N.S."/>
            <person name="Liu Z.G."/>
            <person name="Tsui S.K.W."/>
        </authorList>
    </citation>
    <scope>NUCLEOTIDE SEQUENCE</scope>
    <source>
        <strain evidence="2">Derf</strain>
        <tissue evidence="2">Whole organism</tissue>
    </source>
</reference>
<gene>
    <name evidence="2" type="ORF">DERF_001532</name>
</gene>
<keyword evidence="3" id="KW-1185">Reference proteome</keyword>
<protein>
    <submittedName>
        <fullName evidence="2">Uncharacterized protein</fullName>
    </submittedName>
</protein>
<dbReference type="EMBL" id="ASGP02000001">
    <property type="protein sequence ID" value="KAH9527522.1"/>
    <property type="molecule type" value="Genomic_DNA"/>
</dbReference>
<proteinExistence type="predicted"/>
<sequence length="64" mass="7694">MINVLRNFFLFWSFELVINDDDDDDDDSDIAVGCEYKSCNMQTSHKFIRSVNKKKHFVRFNRDL</sequence>
<dbReference type="Proteomes" id="UP000790347">
    <property type="component" value="Unassembled WGS sequence"/>
</dbReference>
<accession>A0A922IB30</accession>
<keyword evidence="1" id="KW-0732">Signal</keyword>
<feature type="signal peptide" evidence="1">
    <location>
        <begin position="1"/>
        <end position="19"/>
    </location>
</feature>
<name>A0A922IB30_DERFA</name>
<dbReference type="AlphaFoldDB" id="A0A922IB30"/>
<organism evidence="2 3">
    <name type="scientific">Dermatophagoides farinae</name>
    <name type="common">American house dust mite</name>
    <dbReference type="NCBI Taxonomy" id="6954"/>
    <lineage>
        <taxon>Eukaryota</taxon>
        <taxon>Metazoa</taxon>
        <taxon>Ecdysozoa</taxon>
        <taxon>Arthropoda</taxon>
        <taxon>Chelicerata</taxon>
        <taxon>Arachnida</taxon>
        <taxon>Acari</taxon>
        <taxon>Acariformes</taxon>
        <taxon>Sarcoptiformes</taxon>
        <taxon>Astigmata</taxon>
        <taxon>Psoroptidia</taxon>
        <taxon>Analgoidea</taxon>
        <taxon>Pyroglyphidae</taxon>
        <taxon>Dermatophagoidinae</taxon>
        <taxon>Dermatophagoides</taxon>
    </lineage>
</organism>
<reference evidence="2" key="2">
    <citation type="journal article" date="2022" name="Res Sq">
        <title>Comparative Genomics Reveals Insights into the Divergent Evolution of Astigmatic Mites and Household Pest Adaptations.</title>
        <authorList>
            <person name="Xiong Q."/>
            <person name="Wan A.T.-Y."/>
            <person name="Liu X.-Y."/>
            <person name="Fung C.S.-H."/>
            <person name="Xiao X."/>
            <person name="Malainual N."/>
            <person name="Hou J."/>
            <person name="Wang L."/>
            <person name="Wang M."/>
            <person name="Yang K."/>
            <person name="Cui Y."/>
            <person name="Leung E."/>
            <person name="Nong W."/>
            <person name="Shin S.-K."/>
            <person name="Au S."/>
            <person name="Jeong K.Y."/>
            <person name="Chew F.T."/>
            <person name="Hui J."/>
            <person name="Leung T.F."/>
            <person name="Tungtrongchitr A."/>
            <person name="Zhong N."/>
            <person name="Liu Z."/>
            <person name="Tsui S."/>
        </authorList>
    </citation>
    <scope>NUCLEOTIDE SEQUENCE</scope>
    <source>
        <strain evidence="2">Derf</strain>
        <tissue evidence="2">Whole organism</tissue>
    </source>
</reference>
<comment type="caution">
    <text evidence="2">The sequence shown here is derived from an EMBL/GenBank/DDBJ whole genome shotgun (WGS) entry which is preliminary data.</text>
</comment>
<evidence type="ECO:0000313" key="2">
    <source>
        <dbReference type="EMBL" id="KAH9527522.1"/>
    </source>
</evidence>
<feature type="chain" id="PRO_5037203924" evidence="1">
    <location>
        <begin position="20"/>
        <end position="64"/>
    </location>
</feature>
<evidence type="ECO:0000313" key="3">
    <source>
        <dbReference type="Proteomes" id="UP000790347"/>
    </source>
</evidence>
<evidence type="ECO:0000256" key="1">
    <source>
        <dbReference type="SAM" id="SignalP"/>
    </source>
</evidence>